<dbReference type="InterPro" id="IPR002048">
    <property type="entry name" value="EF_hand_dom"/>
</dbReference>
<feature type="region of interest" description="Disordered" evidence="1">
    <location>
        <begin position="78"/>
        <end position="111"/>
    </location>
</feature>
<accession>A0A1B1Y5E0</accession>
<dbReference type="PROSITE" id="PS50222">
    <property type="entry name" value="EF_HAND_2"/>
    <property type="match status" value="1"/>
</dbReference>
<dbReference type="PROSITE" id="PS00018">
    <property type="entry name" value="EF_HAND_1"/>
    <property type="match status" value="1"/>
</dbReference>
<dbReference type="GO" id="GO:0005509">
    <property type="term" value="F:calcium ion binding"/>
    <property type="evidence" value="ECO:0007669"/>
    <property type="project" value="InterPro"/>
</dbReference>
<dbReference type="Gene3D" id="1.10.238.10">
    <property type="entry name" value="EF-hand"/>
    <property type="match status" value="2"/>
</dbReference>
<feature type="chain" id="PRO_5008532623" description="EF-hand domain-containing protein" evidence="2">
    <location>
        <begin position="22"/>
        <end position="111"/>
    </location>
</feature>
<evidence type="ECO:0000313" key="5">
    <source>
        <dbReference type="Proteomes" id="UP000092967"/>
    </source>
</evidence>
<dbReference type="KEGG" id="wfu:AXE80_06635"/>
<dbReference type="InterPro" id="IPR018247">
    <property type="entry name" value="EF_Hand_1_Ca_BS"/>
</dbReference>
<keyword evidence="5" id="KW-1185">Reference proteome</keyword>
<feature type="compositionally biased region" description="Basic and acidic residues" evidence="1">
    <location>
        <begin position="87"/>
        <end position="101"/>
    </location>
</feature>
<evidence type="ECO:0000313" key="4">
    <source>
        <dbReference type="EMBL" id="ANW95974.1"/>
    </source>
</evidence>
<feature type="domain" description="EF-hand" evidence="3">
    <location>
        <begin position="51"/>
        <end position="86"/>
    </location>
</feature>
<dbReference type="Pfam" id="PF00036">
    <property type="entry name" value="EF-hand_1"/>
    <property type="match status" value="1"/>
</dbReference>
<proteinExistence type="predicted"/>
<evidence type="ECO:0000256" key="2">
    <source>
        <dbReference type="SAM" id="SignalP"/>
    </source>
</evidence>
<dbReference type="STRING" id="1790137.AXE80_06635"/>
<keyword evidence="2" id="KW-0732">Signal</keyword>
<dbReference type="RefSeq" id="WP_068825621.1">
    <property type="nucleotide sequence ID" value="NZ_CP014224.1"/>
</dbReference>
<dbReference type="EMBL" id="CP014224">
    <property type="protein sequence ID" value="ANW95974.1"/>
    <property type="molecule type" value="Genomic_DNA"/>
</dbReference>
<organism evidence="4 5">
    <name type="scientific">Wenyingzhuangia fucanilytica</name>
    <dbReference type="NCBI Taxonomy" id="1790137"/>
    <lineage>
        <taxon>Bacteria</taxon>
        <taxon>Pseudomonadati</taxon>
        <taxon>Bacteroidota</taxon>
        <taxon>Flavobacteriia</taxon>
        <taxon>Flavobacteriales</taxon>
        <taxon>Flavobacteriaceae</taxon>
        <taxon>Wenyingzhuangia</taxon>
    </lineage>
</organism>
<dbReference type="Pfam" id="PF13202">
    <property type="entry name" value="EF-hand_5"/>
    <property type="match status" value="1"/>
</dbReference>
<dbReference type="CDD" id="cd00051">
    <property type="entry name" value="EFh"/>
    <property type="match status" value="1"/>
</dbReference>
<feature type="signal peptide" evidence="2">
    <location>
        <begin position="1"/>
        <end position="21"/>
    </location>
</feature>
<dbReference type="SUPFAM" id="SSF47473">
    <property type="entry name" value="EF-hand"/>
    <property type="match status" value="1"/>
</dbReference>
<feature type="compositionally biased region" description="Basic and acidic residues" evidence="1">
    <location>
        <begin position="22"/>
        <end position="42"/>
    </location>
</feature>
<gene>
    <name evidence="4" type="ORF">AXE80_06635</name>
</gene>
<evidence type="ECO:0000259" key="3">
    <source>
        <dbReference type="PROSITE" id="PS50222"/>
    </source>
</evidence>
<dbReference type="InterPro" id="IPR011992">
    <property type="entry name" value="EF-hand-dom_pair"/>
</dbReference>
<feature type="compositionally biased region" description="Acidic residues" evidence="1">
    <location>
        <begin position="102"/>
        <end position="111"/>
    </location>
</feature>
<name>A0A1B1Y5E0_9FLAO</name>
<dbReference type="SMART" id="SM00054">
    <property type="entry name" value="EFh"/>
    <property type="match status" value="2"/>
</dbReference>
<protein>
    <recommendedName>
        <fullName evidence="3">EF-hand domain-containing protein</fullName>
    </recommendedName>
</protein>
<reference evidence="4 5" key="1">
    <citation type="submission" date="2016-02" db="EMBL/GenBank/DDBJ databases">
        <authorList>
            <person name="Wen L."/>
            <person name="He K."/>
            <person name="Yang H."/>
        </authorList>
    </citation>
    <scope>NUCLEOTIDE SEQUENCE [LARGE SCALE GENOMIC DNA]</scope>
    <source>
        <strain evidence="4 5">CZ1127</strain>
    </source>
</reference>
<feature type="region of interest" description="Disordered" evidence="1">
    <location>
        <begin position="20"/>
        <end position="42"/>
    </location>
</feature>
<dbReference type="Proteomes" id="UP000092967">
    <property type="component" value="Chromosome"/>
</dbReference>
<dbReference type="AlphaFoldDB" id="A0A1B1Y5E0"/>
<evidence type="ECO:0000256" key="1">
    <source>
        <dbReference type="SAM" id="MobiDB-lite"/>
    </source>
</evidence>
<sequence>MKTLKLAFAVVAMVASVSTFAQEEKKQKPSPEKAFKRFDANEDGKITKDELEGKKILNRFDKLDKDSDGSISLEEFTAAMSKGKGKGKGDKPKKVKEQHSDDMDDNDGGEE</sequence>
<dbReference type="OrthoDB" id="1145220at2"/>